<evidence type="ECO:0000256" key="1">
    <source>
        <dbReference type="SAM" id="MobiDB-lite"/>
    </source>
</evidence>
<accession>A0A0J9SE93</accession>
<proteinExistence type="predicted"/>
<evidence type="ECO:0000256" key="2">
    <source>
        <dbReference type="SAM" id="SignalP"/>
    </source>
</evidence>
<sequence length="560" mass="63550">MAKRLTFVWFSSVWFAFVCLTLCVVFQSCSGEVIAGGKNEISLKREQNEEVHQRGDRKIRKYNFDSLRKKLHVESKEQGKEEMGTQSSDQQGDSQIGGGTGVSPEEEYAKCIGMIEQEFKGEADAKVREQLESLCLKKREQDEAAKGAEAAKAAKAAKAVKAANEENAQLKTDSLSAANRDGKRSIISQLGLSTKVDVPLEVLKESLSEVKNCVRDYTQRCPLNWKVSETDETVCVAPESYIGPCEKEVKNNLQEDEKMQMERKCSLFWKCDYKCVQNFEGSVCPIDWLMEEEEQQQGGFCKSPESYTGKCIGKIKFSNMTSKEKAIYSNLCEVRWPCKKKCVHDYSVLCPSGWVEGADGYCLATSSYSGNCEKRIYLKHLDEAMKQTYEHKCQFNYPCVKSCEKDYHAVCPQLWLPVSEKECTPSESYNGRCRHNYIFKGNLMEEEKKNFERMCHVSYPCVRDCKRDYSFSCPIGWKETLSFCLAPTSYRYTCEKMMRKNMTEREKIQVSAKCLVFWPCSNYEVVLKNLLHGSISPADYLSVLNGPVDGASGAVVRMSG</sequence>
<evidence type="ECO:0000313" key="5">
    <source>
        <dbReference type="Proteomes" id="UP000053562"/>
    </source>
</evidence>
<evidence type="ECO:0000259" key="3">
    <source>
        <dbReference type="SMART" id="SM01099"/>
    </source>
</evidence>
<feature type="domain" description="CPW-WPC" evidence="3">
    <location>
        <begin position="465"/>
        <end position="522"/>
    </location>
</feature>
<dbReference type="AlphaFoldDB" id="A0A0J9SE93"/>
<feature type="region of interest" description="Disordered" evidence="1">
    <location>
        <begin position="75"/>
        <end position="104"/>
    </location>
</feature>
<dbReference type="NCBIfam" id="TIGR01492">
    <property type="entry name" value="CPW_WPC"/>
    <property type="match status" value="5"/>
</dbReference>
<feature type="domain" description="CPW-WPC" evidence="3">
    <location>
        <begin position="403"/>
        <end position="463"/>
    </location>
</feature>
<dbReference type="SMART" id="SM01099">
    <property type="entry name" value="CPW_WPC"/>
    <property type="match status" value="5"/>
</dbReference>
<feature type="signal peptide" evidence="2">
    <location>
        <begin position="1"/>
        <end position="31"/>
    </location>
</feature>
<dbReference type="InterPro" id="IPR006387">
    <property type="entry name" value="CPW_WPC_dom"/>
</dbReference>
<dbReference type="OrthoDB" id="365677at2759"/>
<feature type="compositionally biased region" description="Low complexity" evidence="1">
    <location>
        <begin position="84"/>
        <end position="94"/>
    </location>
</feature>
<protein>
    <recommendedName>
        <fullName evidence="3">CPW-WPC domain-containing protein</fullName>
    </recommendedName>
</protein>
<dbReference type="Pfam" id="PF09717">
    <property type="entry name" value="CPW_WPC"/>
    <property type="match status" value="5"/>
</dbReference>
<feature type="domain" description="CPW-WPC" evidence="3">
    <location>
        <begin position="275"/>
        <end position="340"/>
    </location>
</feature>
<keyword evidence="2" id="KW-0732">Signal</keyword>
<reference evidence="4 5" key="1">
    <citation type="submission" date="2011-08" db="EMBL/GenBank/DDBJ databases">
        <title>The Genome Sequence of Plasmodium vivax India VII.</title>
        <authorList>
            <consortium name="The Broad Institute Genome Sequencing Platform"/>
            <consortium name="The Broad Institute Genome Sequencing Center for Infectious Disease"/>
            <person name="Neafsey D."/>
            <person name="Carlton J."/>
            <person name="Barnwell J."/>
            <person name="Collins W."/>
            <person name="Escalante A."/>
            <person name="Mullikin J."/>
            <person name="Saul A."/>
            <person name="Guigo R."/>
            <person name="Camara F."/>
            <person name="Young S.K."/>
            <person name="Zeng Q."/>
            <person name="Gargeya S."/>
            <person name="Fitzgerald M."/>
            <person name="Haas B."/>
            <person name="Abouelleil A."/>
            <person name="Alvarado L."/>
            <person name="Arachchi H.M."/>
            <person name="Berlin A."/>
            <person name="Brown A."/>
            <person name="Chapman S.B."/>
            <person name="Chen Z."/>
            <person name="Dunbar C."/>
            <person name="Freedman E."/>
            <person name="Gearin G."/>
            <person name="Gellesch M."/>
            <person name="Goldberg J."/>
            <person name="Griggs A."/>
            <person name="Gujja S."/>
            <person name="Heiman D."/>
            <person name="Howarth C."/>
            <person name="Larson L."/>
            <person name="Lui A."/>
            <person name="MacDonald P.J.P."/>
            <person name="Montmayeur A."/>
            <person name="Murphy C."/>
            <person name="Neiman D."/>
            <person name="Pearson M."/>
            <person name="Priest M."/>
            <person name="Roberts A."/>
            <person name="Saif S."/>
            <person name="Shea T."/>
            <person name="Shenoy N."/>
            <person name="Sisk P."/>
            <person name="Stolte C."/>
            <person name="Sykes S."/>
            <person name="Wortman J."/>
            <person name="Nusbaum C."/>
            <person name="Birren B."/>
        </authorList>
    </citation>
    <scope>NUCLEOTIDE SEQUENCE [LARGE SCALE GENOMIC DNA]</scope>
    <source>
        <strain evidence="4 5">India VII</strain>
    </source>
</reference>
<feature type="domain" description="CPW-WPC" evidence="3">
    <location>
        <begin position="342"/>
        <end position="401"/>
    </location>
</feature>
<name>A0A0J9SE93_PLAVI</name>
<dbReference type="Proteomes" id="UP000053562">
    <property type="component" value="Unassembled WGS sequence"/>
</dbReference>
<evidence type="ECO:0000313" key="4">
    <source>
        <dbReference type="EMBL" id="KMZ80931.1"/>
    </source>
</evidence>
<gene>
    <name evidence="4" type="ORF">PVIIG_02149</name>
</gene>
<organism evidence="4 5">
    <name type="scientific">Plasmodium vivax India VII</name>
    <dbReference type="NCBI Taxonomy" id="1077284"/>
    <lineage>
        <taxon>Eukaryota</taxon>
        <taxon>Sar</taxon>
        <taxon>Alveolata</taxon>
        <taxon>Apicomplexa</taxon>
        <taxon>Aconoidasida</taxon>
        <taxon>Haemosporida</taxon>
        <taxon>Plasmodiidae</taxon>
        <taxon>Plasmodium</taxon>
        <taxon>Plasmodium (Plasmodium)</taxon>
    </lineage>
</organism>
<dbReference type="EMBL" id="KQ234266">
    <property type="protein sequence ID" value="KMZ80931.1"/>
    <property type="molecule type" value="Genomic_DNA"/>
</dbReference>
<feature type="domain" description="CPW-WPC" evidence="3">
    <location>
        <begin position="213"/>
        <end position="273"/>
    </location>
</feature>
<feature type="chain" id="PRO_5005322312" description="CPW-WPC domain-containing protein" evidence="2">
    <location>
        <begin position="32"/>
        <end position="560"/>
    </location>
</feature>
<dbReference type="PROSITE" id="PS51257">
    <property type="entry name" value="PROKAR_LIPOPROTEIN"/>
    <property type="match status" value="1"/>
</dbReference>